<dbReference type="AlphaFoldDB" id="A0A7C2BJS9"/>
<sequence>MVFTNHNLRTELKIVDSQLIFHCDPENFYLTSFPVSFDSTLWEIIDTLSILARFISIHQIGRLAIVYEKRSPRNTRVIKILNKLRNARKFDLPTVSDKVNVAILLADLLETSEKIRAIRRDYSGRENYDEYQLELEKLSKVLRAVEEFFGPEFAEFLEIIDEAVEEPEVGLSGEEIIKELIREKTGDNGWGAATLFITPSDLNIDMGIDVISRVSAVIDKLGKNHVELFVYIPFKYSFLRSYITSTNRFIILQPAQ</sequence>
<protein>
    <submittedName>
        <fullName evidence="1">Uncharacterized protein</fullName>
    </submittedName>
</protein>
<proteinExistence type="predicted"/>
<dbReference type="EMBL" id="DSJT01000003">
    <property type="protein sequence ID" value="HEF86730.1"/>
    <property type="molecule type" value="Genomic_DNA"/>
</dbReference>
<comment type="caution">
    <text evidence="1">The sequence shown here is derived from an EMBL/GenBank/DDBJ whole genome shotgun (WGS) entry which is preliminary data.</text>
</comment>
<name>A0A7C2BJS9_9CREN</name>
<reference evidence="1" key="1">
    <citation type="journal article" date="2020" name="mSystems">
        <title>Genome- and Community-Level Interaction Insights into Carbon Utilization and Element Cycling Functions of Hydrothermarchaeota in Hydrothermal Sediment.</title>
        <authorList>
            <person name="Zhou Z."/>
            <person name="Liu Y."/>
            <person name="Xu W."/>
            <person name="Pan J."/>
            <person name="Luo Z.H."/>
            <person name="Li M."/>
        </authorList>
    </citation>
    <scope>NUCLEOTIDE SEQUENCE [LARGE SCALE GENOMIC DNA]</scope>
    <source>
        <strain evidence="1">SpSt-23</strain>
    </source>
</reference>
<gene>
    <name evidence="1" type="ORF">ENP55_00140</name>
</gene>
<evidence type="ECO:0000313" key="1">
    <source>
        <dbReference type="EMBL" id="HEF86730.1"/>
    </source>
</evidence>
<accession>A0A7C2BJS9</accession>
<organism evidence="1">
    <name type="scientific">Thermosphaera aggregans</name>
    <dbReference type="NCBI Taxonomy" id="54254"/>
    <lineage>
        <taxon>Archaea</taxon>
        <taxon>Thermoproteota</taxon>
        <taxon>Thermoprotei</taxon>
        <taxon>Desulfurococcales</taxon>
        <taxon>Desulfurococcaceae</taxon>
        <taxon>Thermosphaera</taxon>
    </lineage>
</organism>